<dbReference type="GO" id="GO:0006542">
    <property type="term" value="P:glutamine biosynthetic process"/>
    <property type="evidence" value="ECO:0007669"/>
    <property type="project" value="InterPro"/>
</dbReference>
<name>A0A916QXE6_9RHOB</name>
<dbReference type="SMART" id="SM01230">
    <property type="entry name" value="Gln-synt_C"/>
    <property type="match status" value="1"/>
</dbReference>
<organism evidence="6 7">
    <name type="scientific">Neptunicoccus cionae</name>
    <dbReference type="NCBI Taxonomy" id="2035344"/>
    <lineage>
        <taxon>Bacteria</taxon>
        <taxon>Pseudomonadati</taxon>
        <taxon>Pseudomonadota</taxon>
        <taxon>Alphaproteobacteria</taxon>
        <taxon>Rhodobacterales</taxon>
        <taxon>Paracoccaceae</taxon>
        <taxon>Neptunicoccus</taxon>
    </lineage>
</organism>
<dbReference type="SUPFAM" id="SSF54368">
    <property type="entry name" value="Glutamine synthetase, N-terminal domain"/>
    <property type="match status" value="1"/>
</dbReference>
<dbReference type="AlphaFoldDB" id="A0A916QXE6"/>
<dbReference type="PROSITE" id="PS51987">
    <property type="entry name" value="GS_CATALYTIC"/>
    <property type="match status" value="1"/>
</dbReference>
<dbReference type="InterPro" id="IPR014746">
    <property type="entry name" value="Gln_synth/guanido_kin_cat_dom"/>
</dbReference>
<dbReference type="SUPFAM" id="SSF55931">
    <property type="entry name" value="Glutamine synthetase/guanido kinase"/>
    <property type="match status" value="1"/>
</dbReference>
<dbReference type="PANTHER" id="PTHR43785">
    <property type="entry name" value="GAMMA-GLUTAMYLPUTRESCINE SYNTHETASE"/>
    <property type="match status" value="1"/>
</dbReference>
<comment type="caution">
    <text evidence="6">The sequence shown here is derived from an EMBL/GenBank/DDBJ whole genome shotgun (WGS) entry which is preliminary data.</text>
</comment>
<evidence type="ECO:0000256" key="1">
    <source>
        <dbReference type="ARBA" id="ARBA00001946"/>
    </source>
</evidence>
<dbReference type="EMBL" id="BMKA01000002">
    <property type="protein sequence ID" value="GGA18613.1"/>
    <property type="molecule type" value="Genomic_DNA"/>
</dbReference>
<dbReference type="Proteomes" id="UP000628017">
    <property type="component" value="Unassembled WGS sequence"/>
</dbReference>
<evidence type="ECO:0000313" key="7">
    <source>
        <dbReference type="Proteomes" id="UP000628017"/>
    </source>
</evidence>
<evidence type="ECO:0000259" key="5">
    <source>
        <dbReference type="PROSITE" id="PS51987"/>
    </source>
</evidence>
<dbReference type="RefSeq" id="WP_188673908.1">
    <property type="nucleotide sequence ID" value="NZ_BMKA01000002.1"/>
</dbReference>
<evidence type="ECO:0000256" key="3">
    <source>
        <dbReference type="PROSITE-ProRule" id="PRU01331"/>
    </source>
</evidence>
<dbReference type="GO" id="GO:0004356">
    <property type="term" value="F:glutamine synthetase activity"/>
    <property type="evidence" value="ECO:0007669"/>
    <property type="project" value="InterPro"/>
</dbReference>
<dbReference type="Gene3D" id="3.30.590.10">
    <property type="entry name" value="Glutamine synthetase/guanido kinase, catalytic domain"/>
    <property type="match status" value="1"/>
</dbReference>
<evidence type="ECO:0000256" key="4">
    <source>
        <dbReference type="RuleBase" id="RU000384"/>
    </source>
</evidence>
<sequence>MTTAKMASHWIEQNPDVTSVQAGSYDLNGQLRGKRMPISSLEKVLDGSLRMPLSLAVVDVWGHDVEENALVFESGDGDGLCLATERGVTLSSLGEEPTAFVQLMFANEDGTPFMADPRQALGQVVQEYADRGLTVVVATELEFYVTDPGSDFATSQMSDRISETYATVSLDELDHFEPFLNEVYRQCEEQGVPADAAISENGTGQFEINLNHVPDPLRAADDAMMFKRIVRAVARKHERSATFMAKPFGDRSGSGLHVHFSVLDAEGNNIFANGTEEGSDTLLHAVAGLLDTMPESMAIFAPHLNSYRRFAPMSHAPSAVAWGYENRTVAVRIPGGPDEARRIEHRVSGADANPYLVLATILGAALRGIDRAKMPPAPTVGDGYDPDLSQLPKVWDSAVDAFEQSTLIAEIFDPLLITSFVLAKRQEMAKFAAVVSDFEMRTYVDAV</sequence>
<evidence type="ECO:0000313" key="6">
    <source>
        <dbReference type="EMBL" id="GGA18613.1"/>
    </source>
</evidence>
<dbReference type="PANTHER" id="PTHR43785:SF12">
    <property type="entry name" value="TYPE-1 GLUTAMINE SYNTHETASE 2"/>
    <property type="match status" value="1"/>
</dbReference>
<dbReference type="Pfam" id="PF00120">
    <property type="entry name" value="Gln-synt_C"/>
    <property type="match status" value="1"/>
</dbReference>
<dbReference type="GO" id="GO:0006598">
    <property type="term" value="P:polyamine catabolic process"/>
    <property type="evidence" value="ECO:0007669"/>
    <property type="project" value="TreeGrafter"/>
</dbReference>
<proteinExistence type="inferred from homology"/>
<reference evidence="6" key="1">
    <citation type="journal article" date="2014" name="Int. J. Syst. Evol. Microbiol.">
        <title>Complete genome sequence of Corynebacterium casei LMG S-19264T (=DSM 44701T), isolated from a smear-ripened cheese.</title>
        <authorList>
            <consortium name="US DOE Joint Genome Institute (JGI-PGF)"/>
            <person name="Walter F."/>
            <person name="Albersmeier A."/>
            <person name="Kalinowski J."/>
            <person name="Ruckert C."/>
        </authorList>
    </citation>
    <scope>NUCLEOTIDE SEQUENCE</scope>
    <source>
        <strain evidence="6">CGMCC 1.15880</strain>
    </source>
</reference>
<keyword evidence="2" id="KW-0436">Ligase</keyword>
<keyword evidence="7" id="KW-1185">Reference proteome</keyword>
<feature type="domain" description="GS catalytic" evidence="5">
    <location>
        <begin position="117"/>
        <end position="447"/>
    </location>
</feature>
<protein>
    <submittedName>
        <fullName evidence="6">Glutamine synthetase</fullName>
    </submittedName>
</protein>
<dbReference type="InterPro" id="IPR008146">
    <property type="entry name" value="Gln_synth_cat_dom"/>
</dbReference>
<gene>
    <name evidence="6" type="ORF">GCM10011498_19160</name>
</gene>
<reference evidence="6" key="2">
    <citation type="submission" date="2020-09" db="EMBL/GenBank/DDBJ databases">
        <authorList>
            <person name="Sun Q."/>
            <person name="Zhou Y."/>
        </authorList>
    </citation>
    <scope>NUCLEOTIDE SEQUENCE</scope>
    <source>
        <strain evidence="6">CGMCC 1.15880</strain>
    </source>
</reference>
<dbReference type="InterPro" id="IPR036651">
    <property type="entry name" value="Gln_synt_N_sf"/>
</dbReference>
<evidence type="ECO:0000256" key="2">
    <source>
        <dbReference type="ARBA" id="ARBA00022598"/>
    </source>
</evidence>
<accession>A0A916QXE6</accession>
<comment type="similarity">
    <text evidence="3 4">Belongs to the glutamine synthetase family.</text>
</comment>
<comment type="cofactor">
    <cofactor evidence="1">
        <name>Mg(2+)</name>
        <dbReference type="ChEBI" id="CHEBI:18420"/>
    </cofactor>
</comment>